<name>A0ABX2LFC6_9EURY</name>
<protein>
    <submittedName>
        <fullName evidence="1">Uncharacterized protein</fullName>
    </submittedName>
</protein>
<reference evidence="1 2" key="1">
    <citation type="submission" date="2020-06" db="EMBL/GenBank/DDBJ databases">
        <title>Haloterrigena sp. nov., an extremely halophilic archaeon isolated from a saline sediment.</title>
        <authorList>
            <person name="Liu B.-B."/>
        </authorList>
    </citation>
    <scope>NUCLEOTIDE SEQUENCE [LARGE SCALE GENOMIC DNA]</scope>
    <source>
        <strain evidence="1 2">SYSU A558-1</strain>
    </source>
</reference>
<proteinExistence type="predicted"/>
<gene>
    <name evidence="1" type="ORF">HTZ84_09530</name>
</gene>
<sequence length="103" mass="11729">MTWTLRLYDADGDEIGWATCDPLDYWVDESHPDAVFIDAMIDMEATEVSESAPTRWVAEDGAVYPTMDTVIEPNETPHEDRLEQAGVSCVREGWADRYELNDE</sequence>
<keyword evidence="2" id="KW-1185">Reference proteome</keyword>
<comment type="caution">
    <text evidence="1">The sequence shown here is derived from an EMBL/GenBank/DDBJ whole genome shotgun (WGS) entry which is preliminary data.</text>
</comment>
<dbReference type="RefSeq" id="WP_174680457.1">
    <property type="nucleotide sequence ID" value="NZ_JABUQZ010000001.1"/>
</dbReference>
<dbReference type="Proteomes" id="UP001016761">
    <property type="component" value="Unassembled WGS sequence"/>
</dbReference>
<accession>A0ABX2LFC6</accession>
<dbReference type="EMBL" id="JABUQZ010000001">
    <property type="protein sequence ID" value="NUC72546.1"/>
    <property type="molecule type" value="Genomic_DNA"/>
</dbReference>
<evidence type="ECO:0000313" key="2">
    <source>
        <dbReference type="Proteomes" id="UP001016761"/>
    </source>
</evidence>
<evidence type="ECO:0000313" key="1">
    <source>
        <dbReference type="EMBL" id="NUC72546.1"/>
    </source>
</evidence>
<organism evidence="1 2">
    <name type="scientific">Haloterrigena gelatinilytica</name>
    <dbReference type="NCBI Taxonomy" id="2741724"/>
    <lineage>
        <taxon>Archaea</taxon>
        <taxon>Methanobacteriati</taxon>
        <taxon>Methanobacteriota</taxon>
        <taxon>Stenosarchaea group</taxon>
        <taxon>Halobacteria</taxon>
        <taxon>Halobacteriales</taxon>
        <taxon>Natrialbaceae</taxon>
        <taxon>Haloterrigena</taxon>
    </lineage>
</organism>